<dbReference type="Proteomes" id="UP000284120">
    <property type="component" value="Unassembled WGS sequence"/>
</dbReference>
<dbReference type="EMBL" id="SAYW01000001">
    <property type="protein sequence ID" value="RWU10021.1"/>
    <property type="molecule type" value="Genomic_DNA"/>
</dbReference>
<organism evidence="2 3">
    <name type="scientific">Pedobacter chitinilyticus</name>
    <dbReference type="NCBI Taxonomy" id="2233776"/>
    <lineage>
        <taxon>Bacteria</taxon>
        <taxon>Pseudomonadati</taxon>
        <taxon>Bacteroidota</taxon>
        <taxon>Sphingobacteriia</taxon>
        <taxon>Sphingobacteriales</taxon>
        <taxon>Sphingobacteriaceae</taxon>
        <taxon>Pedobacter</taxon>
    </lineage>
</organism>
<name>A0A443Z0E1_9SPHI</name>
<feature type="signal peptide" evidence="1">
    <location>
        <begin position="1"/>
        <end position="19"/>
    </location>
</feature>
<dbReference type="AlphaFoldDB" id="A0A443Z0E1"/>
<dbReference type="OrthoDB" id="769595at2"/>
<keyword evidence="1" id="KW-0732">Signal</keyword>
<sequence length="174" mass="18678">MKLLIVLLCSLMLSQFSFAQVANVGDYEVKVTSYRYKTTKGQLKKVSPEGIGIEDYQGNYIIFRTADIIKIKVKKRGLTFGKAVASGALLGLGVGAAMWSLDENGEATEDMLKLTAALTVGGAAAGAVVGGVSEIAAGKLTLKVNGNADYFKKNYQKLEKYLNYFEPIQHVNGG</sequence>
<keyword evidence="3" id="KW-1185">Reference proteome</keyword>
<dbReference type="RefSeq" id="WP_113645516.1">
    <property type="nucleotide sequence ID" value="NZ_QMHN01000001.1"/>
</dbReference>
<gene>
    <name evidence="2" type="ORF">DPV69_01365</name>
</gene>
<accession>A0A443Z0E1</accession>
<reference evidence="2 3" key="1">
    <citation type="submission" date="2018-06" db="EMBL/GenBank/DDBJ databases">
        <title>Pedobacter endophyticus sp. nov., an endophytic bacterium isolated from a leaf of Triticum aestivum.</title>
        <authorList>
            <person name="Zhang L."/>
        </authorList>
    </citation>
    <scope>NUCLEOTIDE SEQUENCE [LARGE SCALE GENOMIC DNA]</scope>
    <source>
        <strain evidence="2 3">CM134L-2</strain>
    </source>
</reference>
<evidence type="ECO:0008006" key="4">
    <source>
        <dbReference type="Google" id="ProtNLM"/>
    </source>
</evidence>
<evidence type="ECO:0000313" key="2">
    <source>
        <dbReference type="EMBL" id="RWU10021.1"/>
    </source>
</evidence>
<evidence type="ECO:0000313" key="3">
    <source>
        <dbReference type="Proteomes" id="UP000284120"/>
    </source>
</evidence>
<evidence type="ECO:0000256" key="1">
    <source>
        <dbReference type="SAM" id="SignalP"/>
    </source>
</evidence>
<comment type="caution">
    <text evidence="2">The sequence shown here is derived from an EMBL/GenBank/DDBJ whole genome shotgun (WGS) entry which is preliminary data.</text>
</comment>
<protein>
    <recommendedName>
        <fullName evidence="4">Glycine zipper family protein</fullName>
    </recommendedName>
</protein>
<proteinExistence type="predicted"/>
<feature type="chain" id="PRO_5019162104" description="Glycine zipper family protein" evidence="1">
    <location>
        <begin position="20"/>
        <end position="174"/>
    </location>
</feature>